<dbReference type="PANTHER" id="PTHR30250">
    <property type="entry name" value="PST FAMILY PREDICTED COLANIC ACID TRANSPORTER"/>
    <property type="match status" value="1"/>
</dbReference>
<reference evidence="7" key="1">
    <citation type="journal article" date="2021" name="PeerJ">
        <title>Extensive microbial diversity within the chicken gut microbiome revealed by metagenomics and culture.</title>
        <authorList>
            <person name="Gilroy R."/>
            <person name="Ravi A."/>
            <person name="Getino M."/>
            <person name="Pursley I."/>
            <person name="Horton D.L."/>
            <person name="Alikhan N.F."/>
            <person name="Baker D."/>
            <person name="Gharbi K."/>
            <person name="Hall N."/>
            <person name="Watson M."/>
            <person name="Adriaenssens E.M."/>
            <person name="Foster-Nyarko E."/>
            <person name="Jarju S."/>
            <person name="Secka A."/>
            <person name="Antonio M."/>
            <person name="Oren A."/>
            <person name="Chaudhuri R.R."/>
            <person name="La Ragione R."/>
            <person name="Hildebrand F."/>
            <person name="Pallen M.J."/>
        </authorList>
    </citation>
    <scope>NUCLEOTIDE SEQUENCE</scope>
    <source>
        <strain evidence="7">4376</strain>
    </source>
</reference>
<feature type="transmembrane region" description="Helical" evidence="6">
    <location>
        <begin position="359"/>
        <end position="379"/>
    </location>
</feature>
<evidence type="ECO:0008006" key="9">
    <source>
        <dbReference type="Google" id="ProtNLM"/>
    </source>
</evidence>
<dbReference type="InterPro" id="IPR050833">
    <property type="entry name" value="Poly_Biosynth_Transport"/>
</dbReference>
<evidence type="ECO:0000313" key="7">
    <source>
        <dbReference type="EMBL" id="HIW96430.1"/>
    </source>
</evidence>
<evidence type="ECO:0000313" key="8">
    <source>
        <dbReference type="Proteomes" id="UP000824189"/>
    </source>
</evidence>
<comment type="caution">
    <text evidence="7">The sequence shown here is derived from an EMBL/GenBank/DDBJ whole genome shotgun (WGS) entry which is preliminary data.</text>
</comment>
<sequence length="419" mass="43051">MRAMTYATVFVAAAGYLVIWVASKALPAAGYEDFMVYWSLFFALAGVLDGLMQETARAVTTRCSLGATPPSSPTSRHARPAAVPFSLSALLALMVGLVTLVSAPLWIEQIVPTQPGWGLGLLALGLASYTFQAVLCGLLSAASAWRSFAWLIAIDSGVRLALATAAWWMGWGVVAFLLVTALGAATWLVILAASPQARALLSDVADVGTRQFVSRAGRAMVASGANAVLITGFSVLLRYTSGPEVGPGELAATITAVTLTRAPILVPLQRFQPALIVHFTKNRSTVLRAAALPMAVVAGVAAIGGVAAYFVAAPLMGLFFDAELISSPATLGWLTLASGSTALLMITGSAALAAERHNLYTAGWLLATAVTIGLLLGGGTPDMRAITALGIGPLVGAAFQLAMLRVAAGSRGVTVAGRG</sequence>
<keyword evidence="5 6" id="KW-0472">Membrane</keyword>
<organism evidence="7 8">
    <name type="scientific">Candidatus Corynebacterium gallistercoris</name>
    <dbReference type="NCBI Taxonomy" id="2838530"/>
    <lineage>
        <taxon>Bacteria</taxon>
        <taxon>Bacillati</taxon>
        <taxon>Actinomycetota</taxon>
        <taxon>Actinomycetes</taxon>
        <taxon>Mycobacteriales</taxon>
        <taxon>Corynebacteriaceae</taxon>
        <taxon>Corynebacterium</taxon>
    </lineage>
</organism>
<keyword evidence="2" id="KW-1003">Cell membrane</keyword>
<dbReference type="EMBL" id="DXFZ01000098">
    <property type="protein sequence ID" value="HIW96430.1"/>
    <property type="molecule type" value="Genomic_DNA"/>
</dbReference>
<dbReference type="Proteomes" id="UP000824189">
    <property type="component" value="Unassembled WGS sequence"/>
</dbReference>
<feature type="transmembrane region" description="Helical" evidence="6">
    <location>
        <begin position="331"/>
        <end position="352"/>
    </location>
</feature>
<protein>
    <recommendedName>
        <fullName evidence="9">O-antigen/teichoic acid export membrane protein</fullName>
    </recommendedName>
</protein>
<keyword evidence="4 6" id="KW-1133">Transmembrane helix</keyword>
<keyword evidence="3 6" id="KW-0812">Transmembrane</keyword>
<accession>A0A9D1RZE4</accession>
<dbReference type="AlphaFoldDB" id="A0A9D1RZE4"/>
<dbReference type="PANTHER" id="PTHR30250:SF11">
    <property type="entry name" value="O-ANTIGEN TRANSPORTER-RELATED"/>
    <property type="match status" value="1"/>
</dbReference>
<feature type="transmembrane region" description="Helical" evidence="6">
    <location>
        <begin position="174"/>
        <end position="193"/>
    </location>
</feature>
<feature type="transmembrane region" description="Helical" evidence="6">
    <location>
        <begin position="289"/>
        <end position="311"/>
    </location>
</feature>
<comment type="subcellular location">
    <subcellularLocation>
        <location evidence="1">Cell membrane</location>
        <topology evidence="1">Multi-pass membrane protein</topology>
    </subcellularLocation>
</comment>
<evidence type="ECO:0000256" key="4">
    <source>
        <dbReference type="ARBA" id="ARBA00022989"/>
    </source>
</evidence>
<name>A0A9D1RZE4_9CORY</name>
<feature type="transmembrane region" description="Helical" evidence="6">
    <location>
        <begin position="385"/>
        <end position="404"/>
    </location>
</feature>
<evidence type="ECO:0000256" key="3">
    <source>
        <dbReference type="ARBA" id="ARBA00022692"/>
    </source>
</evidence>
<evidence type="ECO:0000256" key="5">
    <source>
        <dbReference type="ARBA" id="ARBA00023136"/>
    </source>
</evidence>
<feature type="transmembrane region" description="Helical" evidence="6">
    <location>
        <begin position="148"/>
        <end position="168"/>
    </location>
</feature>
<dbReference type="GO" id="GO:0005886">
    <property type="term" value="C:plasma membrane"/>
    <property type="evidence" value="ECO:0007669"/>
    <property type="project" value="UniProtKB-SubCell"/>
</dbReference>
<feature type="transmembrane region" description="Helical" evidence="6">
    <location>
        <begin position="35"/>
        <end position="52"/>
    </location>
</feature>
<proteinExistence type="predicted"/>
<gene>
    <name evidence="7" type="ORF">H9867_08145</name>
</gene>
<evidence type="ECO:0000256" key="1">
    <source>
        <dbReference type="ARBA" id="ARBA00004651"/>
    </source>
</evidence>
<evidence type="ECO:0000256" key="2">
    <source>
        <dbReference type="ARBA" id="ARBA00022475"/>
    </source>
</evidence>
<feature type="transmembrane region" description="Helical" evidence="6">
    <location>
        <begin position="85"/>
        <end position="107"/>
    </location>
</feature>
<evidence type="ECO:0000256" key="6">
    <source>
        <dbReference type="SAM" id="Phobius"/>
    </source>
</evidence>
<reference evidence="7" key="2">
    <citation type="submission" date="2021-04" db="EMBL/GenBank/DDBJ databases">
        <authorList>
            <person name="Gilroy R."/>
        </authorList>
    </citation>
    <scope>NUCLEOTIDE SEQUENCE</scope>
    <source>
        <strain evidence="7">4376</strain>
    </source>
</reference>
<feature type="transmembrane region" description="Helical" evidence="6">
    <location>
        <begin position="119"/>
        <end position="141"/>
    </location>
</feature>